<feature type="domain" description="Checkpoint protein RAD24-like helical bundle" evidence="9">
    <location>
        <begin position="538"/>
        <end position="656"/>
    </location>
</feature>
<dbReference type="PANTHER" id="PTHR12172:SF0">
    <property type="entry name" value="CELL CYCLE CHECKPOINT PROTEIN RAD17"/>
    <property type="match status" value="1"/>
</dbReference>
<evidence type="ECO:0000313" key="11">
    <source>
        <dbReference type="Proteomes" id="UP001412239"/>
    </source>
</evidence>
<dbReference type="PANTHER" id="PTHR12172">
    <property type="entry name" value="CELL CYCLE CHECKPOINT PROTEIN RAD17"/>
    <property type="match status" value="1"/>
</dbReference>
<name>A0A292PHN9_9PEZI</name>
<feature type="compositionally biased region" description="Gly residues" evidence="8">
    <location>
        <begin position="186"/>
        <end position="203"/>
    </location>
</feature>
<organism evidence="10 11">
    <name type="scientific">Tuber aestivum</name>
    <name type="common">summer truffle</name>
    <dbReference type="NCBI Taxonomy" id="59557"/>
    <lineage>
        <taxon>Eukaryota</taxon>
        <taxon>Fungi</taxon>
        <taxon>Dikarya</taxon>
        <taxon>Ascomycota</taxon>
        <taxon>Pezizomycotina</taxon>
        <taxon>Pezizomycetes</taxon>
        <taxon>Pezizales</taxon>
        <taxon>Tuberaceae</taxon>
        <taxon>Tuber</taxon>
    </lineage>
</organism>
<feature type="region of interest" description="Disordered" evidence="8">
    <location>
        <begin position="168"/>
        <end position="203"/>
    </location>
</feature>
<keyword evidence="5" id="KW-0067">ATP-binding</keyword>
<dbReference type="EMBL" id="LN891323">
    <property type="protein sequence ID" value="CUS06822.1"/>
    <property type="molecule type" value="Genomic_DNA"/>
</dbReference>
<dbReference type="GO" id="GO:0005524">
    <property type="term" value="F:ATP binding"/>
    <property type="evidence" value="ECO:0007669"/>
    <property type="project" value="UniProtKB-KW"/>
</dbReference>
<feature type="region of interest" description="Disordered" evidence="8">
    <location>
        <begin position="1"/>
        <end position="32"/>
    </location>
</feature>
<evidence type="ECO:0000256" key="4">
    <source>
        <dbReference type="ARBA" id="ARBA00022763"/>
    </source>
</evidence>
<dbReference type="Gene3D" id="3.40.50.300">
    <property type="entry name" value="P-loop containing nucleotide triphosphate hydrolases"/>
    <property type="match status" value="1"/>
</dbReference>
<evidence type="ECO:0000256" key="3">
    <source>
        <dbReference type="ARBA" id="ARBA00022741"/>
    </source>
</evidence>
<dbReference type="Pfam" id="PF03215">
    <property type="entry name" value="Rad17"/>
    <property type="match status" value="1"/>
</dbReference>
<accession>A0A292PHN9</accession>
<evidence type="ECO:0000259" key="9">
    <source>
        <dbReference type="Pfam" id="PF25812"/>
    </source>
</evidence>
<dbReference type="InterPro" id="IPR004582">
    <property type="entry name" value="Checkpoint_prot_Rad17_Rad24"/>
</dbReference>
<evidence type="ECO:0000313" key="10">
    <source>
        <dbReference type="EMBL" id="CUS06822.1"/>
    </source>
</evidence>
<keyword evidence="3" id="KW-0547">Nucleotide-binding</keyword>
<evidence type="ECO:0000256" key="2">
    <source>
        <dbReference type="ARBA" id="ARBA00006168"/>
    </source>
</evidence>
<evidence type="ECO:0000256" key="1">
    <source>
        <dbReference type="ARBA" id="ARBA00004123"/>
    </source>
</evidence>
<evidence type="ECO:0000256" key="5">
    <source>
        <dbReference type="ARBA" id="ARBA00022840"/>
    </source>
</evidence>
<dbReference type="GO" id="GO:0005634">
    <property type="term" value="C:nucleus"/>
    <property type="evidence" value="ECO:0007669"/>
    <property type="project" value="UniProtKB-SubCell"/>
</dbReference>
<sequence length="880" mass="94315">MPAPPSKKRRVVVEISDDDHLDGSSVTPLSSSAVRRCTRASIRWIGGSSVAPAVNDTVLPKPSPSQSWSNSKASTAANAAPLRPNANNNTAAKPRSTKTKKSTASLRKKAPPEDQPIYSFFAPTQRAPSSSSQNARVNLPSASQNEDFHDLIEDGFSDDVFEGSSAVPVGSQTRASSQGGARRFKVGGGGAMGKGRMESGGAGSMKMASKVWITDPRPWPERFAPQSPNMLAVNQRKVTEVRSWFERVFDGFSKQRLLILKGSAGSGKTAVLKVLSKEIGFEVLEWKNPSGIIPTAEPGGGGASSSGLTGVFEEFMGRAGRFGSLSMASTAPSPGSGAGGKKSTNGGSSLEIDGSKKKVILIEDFPNALFTSLPAPLASFRYTIKSFLAAPSPPRLPTPIPPLVLIISESANMSGSNAFTAHRLLSPEILHHPLATSITFNKIAPTFMIRALSAIIAQESRESGRRFGPSNPMLQALSTSGDIRSAIMGLEFLAVNGELGAFSEKVNFNGGVGRKKASGESDLNEVEREILNAVTQRESSLGLFHAVGRVIYNKRYGDDADDPYMPPPPKPPLSHMPYRARTSRVDLDRLMDEAGTSPQTFISGLHENYLGSCTLLGGLSHSDYSMEDALTCTVNCIESLSDSDLLASPKPYHRILGRFGGSEGGEAAMGSAGVRQDEISFQTAVRGVLLGLPTPVKRENRDTKMYYPTSLRLWRDQEEVEGLIDLFAKRIRTDSDCGGIGGDGIVGADRTELTMERMPYSKIILKARQRRKATAGPFKGRVFEISDKAAGAGALKELEKVTDLKGVVSPRTESVPSHDDGDEVAQSSPPDELEAAEEHDKLPSRRYATAWNYKKGACEEPDTAAQVERLVLSDDDIEDD</sequence>
<feature type="compositionally biased region" description="Basic residues" evidence="8">
    <location>
        <begin position="1"/>
        <end position="10"/>
    </location>
</feature>
<comment type="subcellular location">
    <subcellularLocation>
        <location evidence="1">Nucleus</location>
    </subcellularLocation>
</comment>
<evidence type="ECO:0000256" key="7">
    <source>
        <dbReference type="ARBA" id="ARBA00023306"/>
    </source>
</evidence>
<dbReference type="GO" id="GO:0033314">
    <property type="term" value="P:mitotic DNA replication checkpoint signaling"/>
    <property type="evidence" value="ECO:0007669"/>
    <property type="project" value="TreeGrafter"/>
</dbReference>
<feature type="region of interest" description="Disordered" evidence="8">
    <location>
        <begin position="807"/>
        <end position="842"/>
    </location>
</feature>
<protein>
    <recommendedName>
        <fullName evidence="9">Checkpoint protein RAD24-like helical bundle domain-containing protein</fullName>
    </recommendedName>
</protein>
<dbReference type="Pfam" id="PF25812">
    <property type="entry name" value="RAD24_helical"/>
    <property type="match status" value="1"/>
</dbReference>
<feature type="compositionally biased region" description="Low complexity" evidence="8">
    <location>
        <begin position="67"/>
        <end position="92"/>
    </location>
</feature>
<dbReference type="Proteomes" id="UP001412239">
    <property type="component" value="Unassembled WGS sequence"/>
</dbReference>
<dbReference type="GO" id="GO:0000077">
    <property type="term" value="P:DNA damage checkpoint signaling"/>
    <property type="evidence" value="ECO:0007669"/>
    <property type="project" value="TreeGrafter"/>
</dbReference>
<dbReference type="InterPro" id="IPR057927">
    <property type="entry name" value="RAD24-like_helical"/>
</dbReference>
<gene>
    <name evidence="10" type="ORF">GSTUAT00009100001</name>
</gene>
<dbReference type="GO" id="GO:0003682">
    <property type="term" value="F:chromatin binding"/>
    <property type="evidence" value="ECO:0007669"/>
    <property type="project" value="TreeGrafter"/>
</dbReference>
<dbReference type="InterPro" id="IPR027417">
    <property type="entry name" value="P-loop_NTPase"/>
</dbReference>
<dbReference type="SUPFAM" id="SSF52540">
    <property type="entry name" value="P-loop containing nucleoside triphosphate hydrolases"/>
    <property type="match status" value="1"/>
</dbReference>
<reference evidence="10" key="1">
    <citation type="submission" date="2015-10" db="EMBL/GenBank/DDBJ databases">
        <authorList>
            <person name="Regsiter A."/>
            <person name="william w."/>
        </authorList>
    </citation>
    <scope>NUCLEOTIDE SEQUENCE</scope>
    <source>
        <strain evidence="10">Montdore</strain>
    </source>
</reference>
<keyword evidence="7" id="KW-0131">Cell cycle</keyword>
<feature type="region of interest" description="Disordered" evidence="8">
    <location>
        <begin position="45"/>
        <end position="118"/>
    </location>
</feature>
<keyword evidence="4" id="KW-0227">DNA damage</keyword>
<feature type="compositionally biased region" description="Basic residues" evidence="8">
    <location>
        <begin position="95"/>
        <end position="109"/>
    </location>
</feature>
<dbReference type="GO" id="GO:0006281">
    <property type="term" value="P:DNA repair"/>
    <property type="evidence" value="ECO:0007669"/>
    <property type="project" value="InterPro"/>
</dbReference>
<comment type="similarity">
    <text evidence="2">Belongs to the rad17/RAD24 family.</text>
</comment>
<keyword evidence="11" id="KW-1185">Reference proteome</keyword>
<evidence type="ECO:0000256" key="8">
    <source>
        <dbReference type="SAM" id="MobiDB-lite"/>
    </source>
</evidence>
<dbReference type="AlphaFoldDB" id="A0A292PHN9"/>
<keyword evidence="6" id="KW-0539">Nucleus</keyword>
<dbReference type="GO" id="GO:0003689">
    <property type="term" value="F:DNA clamp loader activity"/>
    <property type="evidence" value="ECO:0007669"/>
    <property type="project" value="TreeGrafter"/>
</dbReference>
<evidence type="ECO:0000256" key="6">
    <source>
        <dbReference type="ARBA" id="ARBA00023242"/>
    </source>
</evidence>
<feature type="region of interest" description="Disordered" evidence="8">
    <location>
        <begin position="326"/>
        <end position="350"/>
    </location>
</feature>
<proteinExistence type="inferred from homology"/>